<evidence type="ECO:0000259" key="1">
    <source>
        <dbReference type="Pfam" id="PF06094"/>
    </source>
</evidence>
<dbReference type="RefSeq" id="WP_045161888.1">
    <property type="nucleotide sequence ID" value="NZ_JYHV01000015.1"/>
</dbReference>
<dbReference type="SUPFAM" id="SSF110857">
    <property type="entry name" value="Gamma-glutamyl cyclotransferase-like"/>
    <property type="match status" value="1"/>
</dbReference>
<dbReference type="InterPro" id="IPR036568">
    <property type="entry name" value="GGCT-like_sf"/>
</dbReference>
<gene>
    <name evidence="2" type="ORF">UF78_09370</name>
</gene>
<dbReference type="OrthoDB" id="5070127at2"/>
<feature type="domain" description="Gamma-glutamylcyclotransferase AIG2-like" evidence="1">
    <location>
        <begin position="4"/>
        <end position="106"/>
    </location>
</feature>
<dbReference type="EMBL" id="JYHV01000015">
    <property type="protein sequence ID" value="KJH82338.1"/>
    <property type="molecule type" value="Genomic_DNA"/>
</dbReference>
<evidence type="ECO:0000313" key="2">
    <source>
        <dbReference type="EMBL" id="KJH82338.1"/>
    </source>
</evidence>
<dbReference type="CDD" id="cd06661">
    <property type="entry name" value="GGCT_like"/>
    <property type="match status" value="1"/>
</dbReference>
<reference evidence="2 3" key="1">
    <citation type="submission" date="2015-02" db="EMBL/GenBank/DDBJ databases">
        <title>Draft genome sequence of Pseudomonas stutzeri NT0128 isolated from wheat (Triticum turgidum) rhizosphere.</title>
        <authorList>
            <person name="Tovi N."/>
            <person name="Frenk S."/>
            <person name="Hadar Y."/>
            <person name="Minz D."/>
        </authorList>
    </citation>
    <scope>NUCLEOTIDE SEQUENCE [LARGE SCALE GENOMIC DNA]</scope>
    <source>
        <strain evidence="2 3">NT0128</strain>
    </source>
</reference>
<dbReference type="InterPro" id="IPR013024">
    <property type="entry name" value="GGCT-like"/>
</dbReference>
<name>A0A0D9AMX1_STUST</name>
<dbReference type="InterPro" id="IPR009288">
    <property type="entry name" value="AIG2-like_dom"/>
</dbReference>
<evidence type="ECO:0000313" key="3">
    <source>
        <dbReference type="Proteomes" id="UP000032487"/>
    </source>
</evidence>
<dbReference type="Pfam" id="PF06094">
    <property type="entry name" value="GGACT"/>
    <property type="match status" value="1"/>
</dbReference>
<dbReference type="Proteomes" id="UP000032487">
    <property type="component" value="Unassembled WGS sequence"/>
</dbReference>
<dbReference type="PATRIC" id="fig|316.101.peg.904"/>
<dbReference type="Gene3D" id="3.10.490.10">
    <property type="entry name" value="Gamma-glutamyl cyclotransferase-like"/>
    <property type="match status" value="1"/>
</dbReference>
<proteinExistence type="predicted"/>
<dbReference type="AlphaFoldDB" id="A0A0D9AMX1"/>
<comment type="caution">
    <text evidence="2">The sequence shown here is derived from an EMBL/GenBank/DDBJ whole genome shotgun (WGS) entry which is preliminary data.</text>
</comment>
<sequence>MERLFVYGSLAPGRPNEHVLAGVPGSWEAASVTGTLREEGWGAAMGFPGLDLGEQGDTIDGLVFSSDQLSDHWARLDAFEGDAYMRTPTVVQLASGQTVEAYVYALRK</sequence>
<accession>A0A0D9AMX1</accession>
<protein>
    <recommendedName>
        <fullName evidence="1">Gamma-glutamylcyclotransferase AIG2-like domain-containing protein</fullName>
    </recommendedName>
</protein>
<organism evidence="2 3">
    <name type="scientific">Stutzerimonas stutzeri</name>
    <name type="common">Pseudomonas stutzeri</name>
    <dbReference type="NCBI Taxonomy" id="316"/>
    <lineage>
        <taxon>Bacteria</taxon>
        <taxon>Pseudomonadati</taxon>
        <taxon>Pseudomonadota</taxon>
        <taxon>Gammaproteobacteria</taxon>
        <taxon>Pseudomonadales</taxon>
        <taxon>Pseudomonadaceae</taxon>
        <taxon>Stutzerimonas</taxon>
    </lineage>
</organism>